<dbReference type="HAMAP" id="MF_00227">
    <property type="entry name" value="RNase_P"/>
    <property type="match status" value="1"/>
</dbReference>
<dbReference type="Gene3D" id="3.30.230.10">
    <property type="match status" value="1"/>
</dbReference>
<dbReference type="RefSeq" id="WP_102239430.1">
    <property type="nucleotide sequence ID" value="NZ_BAAAIM010000003.1"/>
</dbReference>
<dbReference type="InterPro" id="IPR014721">
    <property type="entry name" value="Ribsml_uS5_D2-typ_fold_subgr"/>
</dbReference>
<keyword evidence="4 7" id="KW-0255">Endonuclease</keyword>
<dbReference type="PANTHER" id="PTHR33992:SF1">
    <property type="entry name" value="RIBONUCLEASE P PROTEIN COMPONENT"/>
    <property type="match status" value="1"/>
</dbReference>
<dbReference type="PANTHER" id="PTHR33992">
    <property type="entry name" value="RIBONUCLEASE P PROTEIN COMPONENT"/>
    <property type="match status" value="1"/>
</dbReference>
<protein>
    <recommendedName>
        <fullName evidence="7 8">Ribonuclease P protein component</fullName>
        <shortName evidence="7">RNase P protein</shortName>
        <shortName evidence="7">RNaseP protein</shortName>
        <ecNumber evidence="7 8">3.1.26.5</ecNumber>
    </recommendedName>
    <alternativeName>
        <fullName evidence="7">Protein C5</fullName>
    </alternativeName>
</protein>
<dbReference type="NCBIfam" id="TIGR00188">
    <property type="entry name" value="rnpA"/>
    <property type="match status" value="1"/>
</dbReference>
<evidence type="ECO:0000313" key="10">
    <source>
        <dbReference type="Proteomes" id="UP000235598"/>
    </source>
</evidence>
<sequence length="114" mass="12912">MLPVGNRVRSSEDFRRAFRSGLKAGTRNLILHVALDSESHAPRVGFVVSKSIGNAVTRNRVKRRLRAIAHERLTQMSPGIYVVRALPQSSRSEFIHLERDFDVALSRVLPEDHQ</sequence>
<evidence type="ECO:0000256" key="2">
    <source>
        <dbReference type="ARBA" id="ARBA00022694"/>
    </source>
</evidence>
<evidence type="ECO:0000256" key="8">
    <source>
        <dbReference type="NCBIfam" id="TIGR00188"/>
    </source>
</evidence>
<dbReference type="AlphaFoldDB" id="A0A2N6VL80"/>
<dbReference type="EMBL" id="PNHK01000004">
    <property type="protein sequence ID" value="PMD04788.1"/>
    <property type="molecule type" value="Genomic_DNA"/>
</dbReference>
<proteinExistence type="inferred from homology"/>
<comment type="similarity">
    <text evidence="7">Belongs to the RnpA family.</text>
</comment>
<name>A0A2N6VL80_9MICO</name>
<evidence type="ECO:0000256" key="4">
    <source>
        <dbReference type="ARBA" id="ARBA00022759"/>
    </source>
</evidence>
<dbReference type="PROSITE" id="PS00648">
    <property type="entry name" value="RIBONUCLEASE_P"/>
    <property type="match status" value="1"/>
</dbReference>
<evidence type="ECO:0000256" key="6">
    <source>
        <dbReference type="ARBA" id="ARBA00022884"/>
    </source>
</evidence>
<evidence type="ECO:0000256" key="1">
    <source>
        <dbReference type="ARBA" id="ARBA00002663"/>
    </source>
</evidence>
<keyword evidence="3 7" id="KW-0540">Nuclease</keyword>
<evidence type="ECO:0000256" key="3">
    <source>
        <dbReference type="ARBA" id="ARBA00022722"/>
    </source>
</evidence>
<dbReference type="GO" id="GO:0000049">
    <property type="term" value="F:tRNA binding"/>
    <property type="evidence" value="ECO:0007669"/>
    <property type="project" value="UniProtKB-UniRule"/>
</dbReference>
<dbReference type="InterPro" id="IPR020539">
    <property type="entry name" value="RNase_P_CS"/>
</dbReference>
<comment type="function">
    <text evidence="1 7">RNaseP catalyzes the removal of the 5'-leader sequence from pre-tRNA to produce the mature 5'-terminus. It can also cleave other RNA substrates such as 4.5S RNA. The protein component plays an auxiliary but essential role in vivo by binding to the 5'-leader sequence and broadening the substrate specificity of the ribozyme.</text>
</comment>
<dbReference type="GO" id="GO:0004526">
    <property type="term" value="F:ribonuclease P activity"/>
    <property type="evidence" value="ECO:0007669"/>
    <property type="project" value="UniProtKB-UniRule"/>
</dbReference>
<dbReference type="GO" id="GO:0042781">
    <property type="term" value="F:3'-tRNA processing endoribonuclease activity"/>
    <property type="evidence" value="ECO:0007669"/>
    <property type="project" value="TreeGrafter"/>
</dbReference>
<evidence type="ECO:0000256" key="7">
    <source>
        <dbReference type="HAMAP-Rule" id="MF_00227"/>
    </source>
</evidence>
<keyword evidence="5 7" id="KW-0378">Hydrolase</keyword>
<dbReference type="GO" id="GO:0030677">
    <property type="term" value="C:ribonuclease P complex"/>
    <property type="evidence" value="ECO:0007669"/>
    <property type="project" value="TreeGrafter"/>
</dbReference>
<dbReference type="InterPro" id="IPR020568">
    <property type="entry name" value="Ribosomal_Su5_D2-typ_SF"/>
</dbReference>
<organism evidence="9 10">
    <name type="scientific">Brevibacterium paucivorans</name>
    <dbReference type="NCBI Taxonomy" id="170994"/>
    <lineage>
        <taxon>Bacteria</taxon>
        <taxon>Bacillati</taxon>
        <taxon>Actinomycetota</taxon>
        <taxon>Actinomycetes</taxon>
        <taxon>Micrococcales</taxon>
        <taxon>Brevibacteriaceae</taxon>
        <taxon>Brevibacterium</taxon>
    </lineage>
</organism>
<dbReference type="SUPFAM" id="SSF54211">
    <property type="entry name" value="Ribosomal protein S5 domain 2-like"/>
    <property type="match status" value="1"/>
</dbReference>
<dbReference type="OrthoDB" id="196964at2"/>
<dbReference type="GO" id="GO:0001682">
    <property type="term" value="P:tRNA 5'-leader removal"/>
    <property type="evidence" value="ECO:0007669"/>
    <property type="project" value="UniProtKB-UniRule"/>
</dbReference>
<evidence type="ECO:0000256" key="5">
    <source>
        <dbReference type="ARBA" id="ARBA00022801"/>
    </source>
</evidence>
<dbReference type="InterPro" id="IPR000100">
    <property type="entry name" value="RNase_P"/>
</dbReference>
<evidence type="ECO:0000313" key="9">
    <source>
        <dbReference type="EMBL" id="PMD04788.1"/>
    </source>
</evidence>
<comment type="catalytic activity">
    <reaction evidence="7">
        <text>Endonucleolytic cleavage of RNA, removing 5'-extranucleotides from tRNA precursor.</text>
        <dbReference type="EC" id="3.1.26.5"/>
    </reaction>
</comment>
<dbReference type="EC" id="3.1.26.5" evidence="7 8"/>
<comment type="subunit">
    <text evidence="7">Consists of a catalytic RNA component (M1 or rnpB) and a protein subunit.</text>
</comment>
<keyword evidence="2 7" id="KW-0819">tRNA processing</keyword>
<comment type="caution">
    <text evidence="9">The sequence shown here is derived from an EMBL/GenBank/DDBJ whole genome shotgun (WGS) entry which is preliminary data.</text>
</comment>
<dbReference type="Proteomes" id="UP000235598">
    <property type="component" value="Unassembled WGS sequence"/>
</dbReference>
<reference evidence="9 10" key="1">
    <citation type="submission" date="2017-09" db="EMBL/GenBank/DDBJ databases">
        <title>Bacterial strain isolated from the female urinary microbiota.</title>
        <authorList>
            <person name="Thomas-White K."/>
            <person name="Kumar N."/>
            <person name="Forster S."/>
            <person name="Putonti C."/>
            <person name="Lawley T."/>
            <person name="Wolfe A.J."/>
        </authorList>
    </citation>
    <scope>NUCLEOTIDE SEQUENCE [LARGE SCALE GENOMIC DNA]</scope>
    <source>
        <strain evidence="9 10">UMB1301</strain>
    </source>
</reference>
<keyword evidence="6 7" id="KW-0694">RNA-binding</keyword>
<gene>
    <name evidence="7 9" type="primary">rnpA</name>
    <name evidence="9" type="ORF">CJ199_10535</name>
</gene>
<dbReference type="Pfam" id="PF00825">
    <property type="entry name" value="Ribonuclease_P"/>
    <property type="match status" value="1"/>
</dbReference>
<accession>A0A2N6VL80</accession>